<evidence type="ECO:0000256" key="3">
    <source>
        <dbReference type="ARBA" id="ARBA00022475"/>
    </source>
</evidence>
<dbReference type="InterPro" id="IPR050957">
    <property type="entry name" value="BMP_lipoprotein"/>
</dbReference>
<dbReference type="GO" id="GO:0005886">
    <property type="term" value="C:plasma membrane"/>
    <property type="evidence" value="ECO:0007669"/>
    <property type="project" value="UniProtKB-SubCell"/>
</dbReference>
<evidence type="ECO:0000256" key="6">
    <source>
        <dbReference type="ARBA" id="ARBA00023288"/>
    </source>
</evidence>
<accession>A0A498CPT1</accession>
<evidence type="ECO:0000256" key="4">
    <source>
        <dbReference type="ARBA" id="ARBA00022729"/>
    </source>
</evidence>
<dbReference type="Pfam" id="PF02608">
    <property type="entry name" value="Bmp"/>
    <property type="match status" value="1"/>
</dbReference>
<dbReference type="PROSITE" id="PS51257">
    <property type="entry name" value="PROKAR_LIPOPROTEIN"/>
    <property type="match status" value="1"/>
</dbReference>
<evidence type="ECO:0000256" key="7">
    <source>
        <dbReference type="SAM" id="SignalP"/>
    </source>
</evidence>
<evidence type="ECO:0000313" key="9">
    <source>
        <dbReference type="EMBL" id="RLL09620.1"/>
    </source>
</evidence>
<keyword evidence="6" id="KW-0449">Lipoprotein</keyword>
<evidence type="ECO:0000256" key="2">
    <source>
        <dbReference type="ARBA" id="ARBA00008610"/>
    </source>
</evidence>
<dbReference type="RefSeq" id="WP_121587213.1">
    <property type="nucleotide sequence ID" value="NZ_DBFYZJ010000112.1"/>
</dbReference>
<dbReference type="EMBL" id="RCHT01000020">
    <property type="protein sequence ID" value="RLL09620.1"/>
    <property type="molecule type" value="Genomic_DNA"/>
</dbReference>
<proteinExistence type="inferred from homology"/>
<dbReference type="CDD" id="cd19964">
    <property type="entry name" value="PBP1_BMP-like"/>
    <property type="match status" value="1"/>
</dbReference>
<comment type="subcellular location">
    <subcellularLocation>
        <location evidence="1">Cell membrane</location>
        <topology evidence="1">Lipid-anchor</topology>
    </subcellularLocation>
</comment>
<dbReference type="PANTHER" id="PTHR34296:SF2">
    <property type="entry name" value="ABC TRANSPORTER GUANOSINE-BINDING PROTEIN NUPN"/>
    <property type="match status" value="1"/>
</dbReference>
<keyword evidence="5" id="KW-0472">Membrane</keyword>
<keyword evidence="4 7" id="KW-0732">Signal</keyword>
<keyword evidence="10" id="KW-1185">Reference proteome</keyword>
<sequence>MKKIWKSTFALLMALTLLVSLAACGGSPAAAPSGDAAPQAAAPADDGKKPLTCLITEVPKGAPFTDLTWLGFEKLEAEEGMDIKMVEAMDKAEYPEQIRAMAQLGANPIYAMFDTVNEVVLDVADEFPDTKFYLIDCEMENSEPNCANLIVDPYEASFIAGFVAAKTTETGKLGWIGHTDHPTITRFRDGYTAGARYANPDIVVESAFTGDPSDPVKGQETAKIIIDRGVDVIFQSANQSGMGVIKACGEAGIKCIGVDEWQGDVDPCVFWSALKDIDGAIYKTGKDFLAGNFTAGRVEFGIKTDSRVYDQRDFDKLPAELQTEVSQLVEDIKTGKVDVFSK</sequence>
<dbReference type="SUPFAM" id="SSF53822">
    <property type="entry name" value="Periplasmic binding protein-like I"/>
    <property type="match status" value="1"/>
</dbReference>
<dbReference type="Gene3D" id="3.40.50.2300">
    <property type="match status" value="2"/>
</dbReference>
<protein>
    <submittedName>
        <fullName evidence="9">BMP family ABC transporter substrate-binding protein</fullName>
    </submittedName>
</protein>
<feature type="signal peptide" evidence="7">
    <location>
        <begin position="1"/>
        <end position="22"/>
    </location>
</feature>
<feature type="chain" id="PRO_5039729116" evidence="7">
    <location>
        <begin position="23"/>
        <end position="342"/>
    </location>
</feature>
<keyword evidence="3" id="KW-1003">Cell membrane</keyword>
<comment type="similarity">
    <text evidence="2">Belongs to the BMP lipoprotein family.</text>
</comment>
<name>A0A498CPT1_9FIRM</name>
<evidence type="ECO:0000259" key="8">
    <source>
        <dbReference type="Pfam" id="PF02608"/>
    </source>
</evidence>
<gene>
    <name evidence="9" type="ORF">D4A47_10240</name>
</gene>
<dbReference type="InterPro" id="IPR003760">
    <property type="entry name" value="PnrA-like"/>
</dbReference>
<evidence type="ECO:0000256" key="5">
    <source>
        <dbReference type="ARBA" id="ARBA00023136"/>
    </source>
</evidence>
<dbReference type="Proteomes" id="UP000276301">
    <property type="component" value="Unassembled WGS sequence"/>
</dbReference>
<evidence type="ECO:0000313" key="10">
    <source>
        <dbReference type="Proteomes" id="UP000276301"/>
    </source>
</evidence>
<feature type="domain" description="ABC transporter substrate-binding protein PnrA-like" evidence="8">
    <location>
        <begin position="57"/>
        <end position="306"/>
    </location>
</feature>
<dbReference type="PANTHER" id="PTHR34296">
    <property type="entry name" value="TRANSCRIPTIONAL ACTIVATOR PROTEIN MED"/>
    <property type="match status" value="1"/>
</dbReference>
<dbReference type="AlphaFoldDB" id="A0A498CPT1"/>
<comment type="caution">
    <text evidence="9">The sequence shown here is derived from an EMBL/GenBank/DDBJ whole genome shotgun (WGS) entry which is preliminary data.</text>
</comment>
<dbReference type="InterPro" id="IPR028082">
    <property type="entry name" value="Peripla_BP_I"/>
</dbReference>
<evidence type="ECO:0000256" key="1">
    <source>
        <dbReference type="ARBA" id="ARBA00004193"/>
    </source>
</evidence>
<organism evidence="9 10">
    <name type="scientific">Anaerotruncus massiliensis</name>
    <name type="common">ex Liu et al. 2021</name>
    <dbReference type="NCBI Taxonomy" id="2321404"/>
    <lineage>
        <taxon>Bacteria</taxon>
        <taxon>Bacillati</taxon>
        <taxon>Bacillota</taxon>
        <taxon>Clostridia</taxon>
        <taxon>Eubacteriales</taxon>
        <taxon>Oscillospiraceae</taxon>
        <taxon>Anaerotruncus</taxon>
    </lineage>
</organism>
<reference evidence="9 10" key="1">
    <citation type="submission" date="2018-10" db="EMBL/GenBank/DDBJ databases">
        <title>Anaerotruncus faecis sp. nov., isolated from human feces.</title>
        <authorList>
            <person name="Wang Y.-J."/>
        </authorList>
    </citation>
    <scope>NUCLEOTIDE SEQUENCE [LARGE SCALE GENOMIC DNA]</scope>
    <source>
        <strain evidence="9 10">22A2-44</strain>
    </source>
</reference>